<dbReference type="PROSITE" id="PS50102">
    <property type="entry name" value="RRM"/>
    <property type="match status" value="1"/>
</dbReference>
<dbReference type="GeneID" id="116544842"/>
<dbReference type="Gene3D" id="3.30.70.330">
    <property type="match status" value="1"/>
</dbReference>
<reference evidence="5" key="1">
    <citation type="submission" date="2025-08" db="UniProtKB">
        <authorList>
            <consortium name="RefSeq"/>
        </authorList>
    </citation>
    <scope>IDENTIFICATION</scope>
    <source>
        <tissue evidence="5">Blood</tissue>
    </source>
</reference>
<dbReference type="InterPro" id="IPR012677">
    <property type="entry name" value="Nucleotide-bd_a/b_plait_sf"/>
</dbReference>
<dbReference type="InterPro" id="IPR000504">
    <property type="entry name" value="RRM_dom"/>
</dbReference>
<dbReference type="AlphaFoldDB" id="A0A6J3HC60"/>
<accession>A0A6J3HC60</accession>
<dbReference type="InterPro" id="IPR035979">
    <property type="entry name" value="RBD_domain_sf"/>
</dbReference>
<name>A0A6J3HC60_SAPAP</name>
<evidence type="ECO:0000259" key="3">
    <source>
        <dbReference type="PROSITE" id="PS50102"/>
    </source>
</evidence>
<proteinExistence type="predicted"/>
<dbReference type="SUPFAM" id="SSF54928">
    <property type="entry name" value="RNA-binding domain, RBD"/>
    <property type="match status" value="1"/>
</dbReference>
<dbReference type="PANTHER" id="PTHR11176">
    <property type="entry name" value="BOULE-RELATED"/>
    <property type="match status" value="1"/>
</dbReference>
<organism evidence="4 5">
    <name type="scientific">Sapajus apella</name>
    <name type="common">Brown-capped capuchin</name>
    <name type="synonym">Cebus apella</name>
    <dbReference type="NCBI Taxonomy" id="9515"/>
    <lineage>
        <taxon>Eukaryota</taxon>
        <taxon>Metazoa</taxon>
        <taxon>Chordata</taxon>
        <taxon>Craniata</taxon>
        <taxon>Vertebrata</taxon>
        <taxon>Euteleostomi</taxon>
        <taxon>Mammalia</taxon>
        <taxon>Eutheria</taxon>
        <taxon>Euarchontoglires</taxon>
        <taxon>Primates</taxon>
        <taxon>Haplorrhini</taxon>
        <taxon>Platyrrhini</taxon>
        <taxon>Cebidae</taxon>
        <taxon>Cebinae</taxon>
        <taxon>Sapajus</taxon>
    </lineage>
</organism>
<dbReference type="GO" id="GO:0003723">
    <property type="term" value="F:RNA binding"/>
    <property type="evidence" value="ECO:0007669"/>
    <property type="project" value="UniProtKB-UniRule"/>
</dbReference>
<evidence type="ECO:0000313" key="4">
    <source>
        <dbReference type="Proteomes" id="UP000504640"/>
    </source>
</evidence>
<keyword evidence="1 2" id="KW-0694">RNA-binding</keyword>
<evidence type="ECO:0000256" key="2">
    <source>
        <dbReference type="PROSITE-ProRule" id="PRU00176"/>
    </source>
</evidence>
<sequence length="261" mass="28998">MLVAHACNPRTFPRSPAAPGAMHRWQKNTKFTKIFVGSLRYRTTDASLRKYFEDFGDIEEAVVITDPETGRSRRYGFVTMASRAAAQRACEDPHPVIDGRKTNVNLAYLGAKRRSLPTGFATRVRKLRPASIQRTYPPTPDHIHPPATVQPSAVILAAPVPSLSPPYRQYTPASRAYAQYPAATYDEHPPGTYDQYPRGTYNQHPLATYAQSPYAVQPATAAGFAGYRYPAAMPQVRSAAAPRGTNFMQYPAPQLQLDRMQ</sequence>
<dbReference type="RefSeq" id="XP_032127319.1">
    <property type="nucleotide sequence ID" value="XM_032271428.1"/>
</dbReference>
<protein>
    <submittedName>
        <fullName evidence="5">RNA-binding protein 38-like</fullName>
    </submittedName>
</protein>
<dbReference type="SMART" id="SM00360">
    <property type="entry name" value="RRM"/>
    <property type="match status" value="1"/>
</dbReference>
<feature type="domain" description="RRM" evidence="3">
    <location>
        <begin position="32"/>
        <end position="109"/>
    </location>
</feature>
<evidence type="ECO:0000313" key="5">
    <source>
        <dbReference type="RefSeq" id="XP_032127319.1"/>
    </source>
</evidence>
<gene>
    <name evidence="5" type="primary">LOC116544842</name>
</gene>
<dbReference type="Pfam" id="PF00076">
    <property type="entry name" value="RRM_1"/>
    <property type="match status" value="1"/>
</dbReference>
<keyword evidence="4" id="KW-1185">Reference proteome</keyword>
<dbReference type="CDD" id="cd12384">
    <property type="entry name" value="RRM_RBM24_RBM38_like"/>
    <property type="match status" value="1"/>
</dbReference>
<evidence type="ECO:0000256" key="1">
    <source>
        <dbReference type="ARBA" id="ARBA00022884"/>
    </source>
</evidence>
<dbReference type="Proteomes" id="UP000504640">
    <property type="component" value="Unplaced"/>
</dbReference>